<dbReference type="EMBL" id="AMZH03019928">
    <property type="protein sequence ID" value="RRT39755.1"/>
    <property type="molecule type" value="Genomic_DNA"/>
</dbReference>
<name>A0A426XJV6_ENSVE</name>
<feature type="transmembrane region" description="Helical" evidence="2">
    <location>
        <begin position="69"/>
        <end position="86"/>
    </location>
</feature>
<evidence type="ECO:0000313" key="4">
    <source>
        <dbReference type="Proteomes" id="UP000287651"/>
    </source>
</evidence>
<evidence type="ECO:0000256" key="1">
    <source>
        <dbReference type="SAM" id="MobiDB-lite"/>
    </source>
</evidence>
<organism evidence="3 4">
    <name type="scientific">Ensete ventricosum</name>
    <name type="common">Abyssinian banana</name>
    <name type="synonym">Musa ensete</name>
    <dbReference type="NCBI Taxonomy" id="4639"/>
    <lineage>
        <taxon>Eukaryota</taxon>
        <taxon>Viridiplantae</taxon>
        <taxon>Streptophyta</taxon>
        <taxon>Embryophyta</taxon>
        <taxon>Tracheophyta</taxon>
        <taxon>Spermatophyta</taxon>
        <taxon>Magnoliopsida</taxon>
        <taxon>Liliopsida</taxon>
        <taxon>Zingiberales</taxon>
        <taxon>Musaceae</taxon>
        <taxon>Ensete</taxon>
    </lineage>
</organism>
<dbReference type="AlphaFoldDB" id="A0A426XJV6"/>
<gene>
    <name evidence="3" type="ORF">B296_00058922</name>
</gene>
<dbReference type="Proteomes" id="UP000287651">
    <property type="component" value="Unassembled WGS sequence"/>
</dbReference>
<proteinExistence type="predicted"/>
<reference evidence="3 4" key="1">
    <citation type="journal article" date="2014" name="Agronomy (Basel)">
        <title>A Draft Genome Sequence for Ensete ventricosum, the Drought-Tolerant Tree Against Hunger.</title>
        <authorList>
            <person name="Harrison J."/>
            <person name="Moore K.A."/>
            <person name="Paszkiewicz K."/>
            <person name="Jones T."/>
            <person name="Grant M."/>
            <person name="Ambacheew D."/>
            <person name="Muzemil S."/>
            <person name="Studholme D.J."/>
        </authorList>
    </citation>
    <scope>NUCLEOTIDE SEQUENCE [LARGE SCALE GENOMIC DNA]</scope>
</reference>
<keyword evidence="2" id="KW-0472">Membrane</keyword>
<sequence length="133" mass="15366">MNSVHRYRLAVVAEGGRKKRRKKKREKKRKKNLESVDPSPAAPAQSCGRFLLPACGEETSPYVGRRNEATLPVFIFFNFIVILYYTKWYTLCTAWYGVLYHTELSSVCRYGPVKLGCWIGLPWVYKACLSSHR</sequence>
<keyword evidence="2" id="KW-1133">Transmembrane helix</keyword>
<evidence type="ECO:0000256" key="2">
    <source>
        <dbReference type="SAM" id="Phobius"/>
    </source>
</evidence>
<feature type="compositionally biased region" description="Basic residues" evidence="1">
    <location>
        <begin position="17"/>
        <end position="31"/>
    </location>
</feature>
<feature type="region of interest" description="Disordered" evidence="1">
    <location>
        <begin position="15"/>
        <end position="44"/>
    </location>
</feature>
<accession>A0A426XJV6</accession>
<comment type="caution">
    <text evidence="3">The sequence shown here is derived from an EMBL/GenBank/DDBJ whole genome shotgun (WGS) entry which is preliminary data.</text>
</comment>
<protein>
    <submittedName>
        <fullName evidence="3">Uncharacterized protein</fullName>
    </submittedName>
</protein>
<keyword evidence="2" id="KW-0812">Transmembrane</keyword>
<evidence type="ECO:0000313" key="3">
    <source>
        <dbReference type="EMBL" id="RRT39755.1"/>
    </source>
</evidence>